<evidence type="ECO:0000256" key="1">
    <source>
        <dbReference type="SAM" id="MobiDB-lite"/>
    </source>
</evidence>
<feature type="compositionally biased region" description="Low complexity" evidence="1">
    <location>
        <begin position="33"/>
        <end position="48"/>
    </location>
</feature>
<reference evidence="2 3" key="1">
    <citation type="submission" date="2016-11" db="EMBL/GenBank/DDBJ databases">
        <authorList>
            <person name="Jaros S."/>
            <person name="Januszkiewicz K."/>
            <person name="Wedrychowicz H."/>
        </authorList>
    </citation>
    <scope>NUCLEOTIDE SEQUENCE [LARGE SCALE GENOMIC DNA]</scope>
</reference>
<dbReference type="AlphaFoldDB" id="A0A2X0P4Q5"/>
<feature type="region of interest" description="Disordered" evidence="1">
    <location>
        <begin position="489"/>
        <end position="513"/>
    </location>
</feature>
<evidence type="ECO:0000313" key="3">
    <source>
        <dbReference type="Proteomes" id="UP000249464"/>
    </source>
</evidence>
<feature type="compositionally biased region" description="Polar residues" evidence="1">
    <location>
        <begin position="554"/>
        <end position="576"/>
    </location>
</feature>
<accession>A0A2X0P4Q5</accession>
<name>A0A2X0P4Q5_9BASI</name>
<feature type="region of interest" description="Disordered" evidence="1">
    <location>
        <begin position="15"/>
        <end position="48"/>
    </location>
</feature>
<feature type="compositionally biased region" description="Low complexity" evidence="1">
    <location>
        <begin position="635"/>
        <end position="653"/>
    </location>
</feature>
<feature type="region of interest" description="Disordered" evidence="1">
    <location>
        <begin position="188"/>
        <end position="272"/>
    </location>
</feature>
<proteinExistence type="predicted"/>
<feature type="compositionally biased region" description="Low complexity" evidence="1">
    <location>
        <begin position="725"/>
        <end position="756"/>
    </location>
</feature>
<gene>
    <name evidence="2" type="primary">BQ5605_C001g00035</name>
    <name evidence="2" type="ORF">BQ5605_C001G00035</name>
</gene>
<feature type="compositionally biased region" description="Polar residues" evidence="1">
    <location>
        <begin position="253"/>
        <end position="272"/>
    </location>
</feature>
<dbReference type="EMBL" id="FQNC01000043">
    <property type="protein sequence ID" value="SGY43572.1"/>
    <property type="molecule type" value="Genomic_DNA"/>
</dbReference>
<feature type="compositionally biased region" description="Low complexity" evidence="1">
    <location>
        <begin position="399"/>
        <end position="413"/>
    </location>
</feature>
<organism evidence="2 3">
    <name type="scientific">Microbotryum silenes-dioicae</name>
    <dbReference type="NCBI Taxonomy" id="796604"/>
    <lineage>
        <taxon>Eukaryota</taxon>
        <taxon>Fungi</taxon>
        <taxon>Dikarya</taxon>
        <taxon>Basidiomycota</taxon>
        <taxon>Pucciniomycotina</taxon>
        <taxon>Microbotryomycetes</taxon>
        <taxon>Microbotryales</taxon>
        <taxon>Microbotryaceae</taxon>
        <taxon>Microbotryum</taxon>
    </lineage>
</organism>
<feature type="compositionally biased region" description="Low complexity" evidence="1">
    <location>
        <begin position="205"/>
        <end position="218"/>
    </location>
</feature>
<feature type="region of interest" description="Disordered" evidence="1">
    <location>
        <begin position="85"/>
        <end position="161"/>
    </location>
</feature>
<protein>
    <submittedName>
        <fullName evidence="2">BQ5605_C001g00035 protein</fullName>
    </submittedName>
</protein>
<feature type="compositionally biased region" description="Basic residues" evidence="1">
    <location>
        <begin position="587"/>
        <end position="600"/>
    </location>
</feature>
<feature type="region of interest" description="Disordered" evidence="1">
    <location>
        <begin position="633"/>
        <end position="658"/>
    </location>
</feature>
<dbReference type="Proteomes" id="UP000249464">
    <property type="component" value="Unassembled WGS sequence"/>
</dbReference>
<sequence>MVNWIDRWYNLFHPTPKTNAPTRAGESDRGHRATTPPSSPPARTSSTPVTVARVGLAPAPSSSGPSLRLPVRRASSITLYIRPKRDARDSEDDSFVHTPTRTAARDSSGDCEATPTIRTLGGDDDDDPDWRQPRHSEGVTACGSGDKADENGQGDWNMLASEHNPFHGLQINLGTPNTRADVISSRGGLTISRLGRPSSSKKTDCSASSSPAVSRPSSLRAWSSIAESPSDEDQKPSPSSSVRTPIGAIEESSLATVEVSKSPSTSLEASNKSLRRWSLHFSASSWKTGRPLARPPPPPPPSPSIAGPTTSALRGQIMGSEFLFDAISKPTMSLRPRSLSSKSTLKMRTKRRKKVFGVGDDDSPDNASSSVQDDGKVQQTKELALKPRQLGASTETQRLPASCCSSPPSTLSTQASSPTLCDESLESRDYFDDFGASSTGSYGISVLMNQRTEGEPLRRHSDDYSRYYRAPVARYFAPIATEFPPCHASDGASSATLPRRSQTPPFSRTCVSRHQSLSSATQLRPLLSLPLSAESIDRSSPSWSRHRSVTVSFTDAPSLPSPTSISSAFTDSNQSFEPPKSPNSLYKMKRTQYRATRRRTQSTGSNGSRGPLPAGHPQLPLLCARIGSARRLVTSDSDGSISSSSLERSSFGLEDGEPTPIVESVYVAKAWSIDTEFAAGSGGENDGFETGSNGRKSGTTLQIINPDDASSDGSTPILSPPPSPLDLASEPTVPNPLSTSSSSNISSSSTTPKTTPTPTPNLMSSTPTRGISYFPTPSPPLSALSPRTSNEHLKASNSSSIPFPTSPLHHQAVGIAV</sequence>
<feature type="region of interest" description="Disordered" evidence="1">
    <location>
        <begin position="285"/>
        <end position="311"/>
    </location>
</feature>
<evidence type="ECO:0000313" key="2">
    <source>
        <dbReference type="EMBL" id="SGY43572.1"/>
    </source>
</evidence>
<feature type="region of interest" description="Disordered" evidence="1">
    <location>
        <begin position="334"/>
        <end position="418"/>
    </location>
</feature>
<feature type="region of interest" description="Disordered" evidence="1">
    <location>
        <begin position="554"/>
        <end position="617"/>
    </location>
</feature>
<feature type="compositionally biased region" description="Polar residues" evidence="1">
    <location>
        <begin position="690"/>
        <end position="703"/>
    </location>
</feature>
<feature type="compositionally biased region" description="Pro residues" evidence="1">
    <location>
        <begin position="293"/>
        <end position="303"/>
    </location>
</feature>
<feature type="compositionally biased region" description="Basic residues" evidence="1">
    <location>
        <begin position="345"/>
        <end position="355"/>
    </location>
</feature>
<keyword evidence="3" id="KW-1185">Reference proteome</keyword>
<feature type="compositionally biased region" description="Polar residues" evidence="1">
    <location>
        <begin position="365"/>
        <end position="381"/>
    </location>
</feature>
<feature type="compositionally biased region" description="Polar residues" evidence="1">
    <location>
        <begin position="491"/>
        <end position="513"/>
    </location>
</feature>
<feature type="region of interest" description="Disordered" evidence="1">
    <location>
        <begin position="678"/>
        <end position="817"/>
    </location>
</feature>